<evidence type="ECO:0000259" key="2">
    <source>
        <dbReference type="Pfam" id="PF25046"/>
    </source>
</evidence>
<proteinExistence type="predicted"/>
<dbReference type="KEGG" id="tpx:Turpa_3658"/>
<dbReference type="Pfam" id="PF25046">
    <property type="entry name" value="DUF7790"/>
    <property type="match status" value="1"/>
</dbReference>
<dbReference type="STRING" id="869212.Turpa_3658"/>
<organism evidence="3 4">
    <name type="scientific">Turneriella parva (strain ATCC BAA-1111 / DSM 21527 / NCTC 11395 / H)</name>
    <name type="common">Leptospira parva</name>
    <dbReference type="NCBI Taxonomy" id="869212"/>
    <lineage>
        <taxon>Bacteria</taxon>
        <taxon>Pseudomonadati</taxon>
        <taxon>Spirochaetota</taxon>
        <taxon>Spirochaetia</taxon>
        <taxon>Leptospirales</taxon>
        <taxon>Leptospiraceae</taxon>
        <taxon>Turneriella</taxon>
    </lineage>
</organism>
<dbReference type="EMBL" id="CP002959">
    <property type="protein sequence ID" value="AFM14292.1"/>
    <property type="molecule type" value="Genomic_DNA"/>
</dbReference>
<sequence>MLVCQMRAASTFTLVLALFVACKEATPAPKADMQALFFGSPEETLKPTIWDTGDTTVTNEDRLEIYEPHIRGIGGGYFGVGSIQNFTLAAWAKSEFIWLMDFTRIVVAANKIHIAFLKRLKTPDEHKLMWNKKKSVVEADKIIEEEFKGSDELAFIKESYRKASPYLQITFGFIEKLSKKRPYTYWLNNQEQYDYLKKLALANRIRALRGNLNGDITVNGIADAAKKMGVPIRILYYSNAEEYFRGYKEPFKKSFSAIPVDEKSFVVRTISFNKGKFRWAADSDLSTDRGFHYSLHPAQHFQEQLKLEKVDVRDFYKDAYIDPNEYGLSFLGPLAEKKRQAK</sequence>
<keyword evidence="3" id="KW-0449">Lipoprotein</keyword>
<dbReference type="NCBIfam" id="NF047518">
    <property type="entry name" value="LIC_10091_fam"/>
    <property type="match status" value="1"/>
</dbReference>
<keyword evidence="4" id="KW-1185">Reference proteome</keyword>
<evidence type="ECO:0000313" key="3">
    <source>
        <dbReference type="EMBL" id="AFM14292.1"/>
    </source>
</evidence>
<feature type="signal peptide" evidence="1">
    <location>
        <begin position="1"/>
        <end position="17"/>
    </location>
</feature>
<dbReference type="InterPro" id="IPR056692">
    <property type="entry name" value="DUF7790"/>
</dbReference>
<keyword evidence="1" id="KW-0732">Signal</keyword>
<evidence type="ECO:0000313" key="4">
    <source>
        <dbReference type="Proteomes" id="UP000006048"/>
    </source>
</evidence>
<reference evidence="3 4" key="1">
    <citation type="submission" date="2012-06" db="EMBL/GenBank/DDBJ databases">
        <title>The complete chromosome of genome of Turneriella parva DSM 21527.</title>
        <authorList>
            <consortium name="US DOE Joint Genome Institute (JGI-PGF)"/>
            <person name="Lucas S."/>
            <person name="Han J."/>
            <person name="Lapidus A."/>
            <person name="Bruce D."/>
            <person name="Goodwin L."/>
            <person name="Pitluck S."/>
            <person name="Peters L."/>
            <person name="Kyrpides N."/>
            <person name="Mavromatis K."/>
            <person name="Ivanova N."/>
            <person name="Mikhailova N."/>
            <person name="Chertkov O."/>
            <person name="Detter J.C."/>
            <person name="Tapia R."/>
            <person name="Han C."/>
            <person name="Land M."/>
            <person name="Hauser L."/>
            <person name="Markowitz V."/>
            <person name="Cheng J.-F."/>
            <person name="Hugenholtz P."/>
            <person name="Woyke T."/>
            <person name="Wu D."/>
            <person name="Gronow S."/>
            <person name="Wellnitz S."/>
            <person name="Brambilla E."/>
            <person name="Klenk H.-P."/>
            <person name="Eisen J.A."/>
        </authorList>
    </citation>
    <scope>NUCLEOTIDE SEQUENCE [LARGE SCALE GENOMIC DNA]</scope>
    <source>
        <strain evidence="4">ATCC BAA-1111 / DSM 21527 / NCTC 11395 / H</strain>
    </source>
</reference>
<dbReference type="PROSITE" id="PS51257">
    <property type="entry name" value="PROKAR_LIPOPROTEIN"/>
    <property type="match status" value="1"/>
</dbReference>
<feature type="chain" id="PRO_5003686076" evidence="1">
    <location>
        <begin position="18"/>
        <end position="342"/>
    </location>
</feature>
<dbReference type="HOGENOM" id="CLU_062204_0_0_12"/>
<dbReference type="Proteomes" id="UP000006048">
    <property type="component" value="Chromosome"/>
</dbReference>
<accession>I4BAI5</accession>
<gene>
    <name evidence="3" type="ordered locus">Turpa_3658</name>
</gene>
<feature type="domain" description="DUF7790" evidence="2">
    <location>
        <begin position="56"/>
        <end position="331"/>
    </location>
</feature>
<dbReference type="CDD" id="cd21179">
    <property type="entry name" value="LIC_1098-like"/>
    <property type="match status" value="1"/>
</dbReference>
<protein>
    <submittedName>
        <fullName evidence="3">Lipoprotein</fullName>
    </submittedName>
</protein>
<evidence type="ECO:0000256" key="1">
    <source>
        <dbReference type="SAM" id="SignalP"/>
    </source>
</evidence>
<dbReference type="AlphaFoldDB" id="I4BAI5"/>
<name>I4BAI5_TURPD</name>